<keyword evidence="2" id="KW-1185">Reference proteome</keyword>
<protein>
    <recommendedName>
        <fullName evidence="3">Fibrinogen C-terminal domain-containing protein</fullName>
    </recommendedName>
</protein>
<evidence type="ECO:0008006" key="3">
    <source>
        <dbReference type="Google" id="ProtNLM"/>
    </source>
</evidence>
<organism evidence="1 2">
    <name type="scientific">Nematostella vectensis</name>
    <name type="common">Starlet sea anemone</name>
    <dbReference type="NCBI Taxonomy" id="45351"/>
    <lineage>
        <taxon>Eukaryota</taxon>
        <taxon>Metazoa</taxon>
        <taxon>Cnidaria</taxon>
        <taxon>Anthozoa</taxon>
        <taxon>Hexacorallia</taxon>
        <taxon>Actiniaria</taxon>
        <taxon>Edwardsiidae</taxon>
        <taxon>Nematostella</taxon>
    </lineage>
</organism>
<dbReference type="InParanoid" id="A7S7V3"/>
<dbReference type="eggNOG" id="KOG3516">
    <property type="taxonomic scope" value="Eukaryota"/>
</dbReference>
<sequence>QSSSGTYSIDPDGPGGESAFNVYCDMTDKGGVGVTVISHNSESRTYVHDGVPAFPGSYSRPVTYYNANWNQLKKLTDVSTNCEQYIQWECYDTTFIRDGYAWWMSRDNAKMTYWGGATPGSNKCACGMTSSCANPSNGCNCDSNDQTWRSDGGLLTDKASLPVREMRFGDFDSSYEAGYHTLGKLKCYG</sequence>
<evidence type="ECO:0000313" key="2">
    <source>
        <dbReference type="Proteomes" id="UP000001593"/>
    </source>
</evidence>
<dbReference type="PhylomeDB" id="A7S7V3"/>
<feature type="non-terminal residue" evidence="1">
    <location>
        <position position="1"/>
    </location>
</feature>
<dbReference type="HOGENOM" id="CLU_134783_0_0_1"/>
<dbReference type="Gene3D" id="2.60.120.1000">
    <property type="match status" value="1"/>
</dbReference>
<reference evidence="1 2" key="1">
    <citation type="journal article" date="2007" name="Science">
        <title>Sea anemone genome reveals ancestral eumetazoan gene repertoire and genomic organization.</title>
        <authorList>
            <person name="Putnam N.H."/>
            <person name="Srivastava M."/>
            <person name="Hellsten U."/>
            <person name="Dirks B."/>
            <person name="Chapman J."/>
            <person name="Salamov A."/>
            <person name="Terry A."/>
            <person name="Shapiro H."/>
            <person name="Lindquist E."/>
            <person name="Kapitonov V.V."/>
            <person name="Jurka J."/>
            <person name="Genikhovich G."/>
            <person name="Grigoriev I.V."/>
            <person name="Lucas S.M."/>
            <person name="Steele R.E."/>
            <person name="Finnerty J.R."/>
            <person name="Technau U."/>
            <person name="Martindale M.Q."/>
            <person name="Rokhsar D.S."/>
        </authorList>
    </citation>
    <scope>NUCLEOTIDE SEQUENCE [LARGE SCALE GENOMIC DNA]</scope>
    <source>
        <strain evidence="2">CH2 X CH6</strain>
    </source>
</reference>
<dbReference type="AlphaFoldDB" id="A7S7V3"/>
<gene>
    <name evidence="1" type="ORF">NEMVEDRAFT_v1g108246</name>
</gene>
<accession>A7S7V3</accession>
<dbReference type="NCBIfam" id="NF040941">
    <property type="entry name" value="GGGWT_bact"/>
    <property type="match status" value="1"/>
</dbReference>
<dbReference type="OMA" id="YECRNSP"/>
<evidence type="ECO:0000313" key="1">
    <source>
        <dbReference type="EMBL" id="EDO40184.1"/>
    </source>
</evidence>
<name>A7S7V3_NEMVE</name>
<dbReference type="EMBL" id="DS469595">
    <property type="protein sequence ID" value="EDO40184.1"/>
    <property type="molecule type" value="Genomic_DNA"/>
</dbReference>
<dbReference type="Proteomes" id="UP000001593">
    <property type="component" value="Unassembled WGS sequence"/>
</dbReference>
<proteinExistence type="predicted"/>